<dbReference type="AlphaFoldDB" id="A0A1H0EW96"/>
<gene>
    <name evidence="2" type="ORF">SAMN05216498_0089</name>
</gene>
<feature type="transmembrane region" description="Helical" evidence="1">
    <location>
        <begin position="12"/>
        <end position="31"/>
    </location>
</feature>
<keyword evidence="1" id="KW-0472">Membrane</keyword>
<dbReference type="EMBL" id="FNIG01000010">
    <property type="protein sequence ID" value="SDN86642.1"/>
    <property type="molecule type" value="Genomic_DNA"/>
</dbReference>
<sequence length="473" mass="55501">MKEFFMRLWQQKIIMFILIFVMIGVVVYRIFIYHPIVQYVDVERNTIERIVGQTEAYQQDDEELHKRLAQEPHTQEIIVSGNVDLNEFSQTAMLARGILANSRLIIHSQSNPATMETSAQVNVQLQRTSLLKANYYQNHTYTALKLPFYHQAIGIKNDRLGQWLNRNGYETVMSDVPQTVDLQQKMSFSLEDYIDLLGDVVQYETKVEENVDYKGETFQRFSLKMSENQVNEFIQNLISFVSENEQESSMTYKYLSKLDELSFPNGLIYKAYYTDESVAYRELSGQVKHNNSRNDFVLNVETQLDEDVYSLNAELLVKGKQPLELIYQSRGQPAQENYSVNRSVLINQKNLEQIRLQWDTLYQDQEEKINFQLHWPSLLPTIEGELVRETNINSNQGQQSYDWSINVNQWQVAWGIERSIDFKESVELNKISAQDVLYLHKLTEGENRQLIQNIKKSAQDYIEQLIKQFNPFN</sequence>
<name>A0A1H0EW96_9BACI</name>
<protein>
    <submittedName>
        <fullName evidence="2">Uncharacterized protein</fullName>
    </submittedName>
</protein>
<dbReference type="RefSeq" id="WP_093857647.1">
    <property type="nucleotide sequence ID" value="NZ_BJVZ01000007.1"/>
</dbReference>
<dbReference type="STRING" id="237069.SAMN05216498_0089"/>
<keyword evidence="1" id="KW-1133">Transmembrane helix</keyword>
<dbReference type="Proteomes" id="UP000199334">
    <property type="component" value="Unassembled WGS sequence"/>
</dbReference>
<evidence type="ECO:0000313" key="2">
    <source>
        <dbReference type="EMBL" id="SDN86642.1"/>
    </source>
</evidence>
<reference evidence="2 3" key="1">
    <citation type="submission" date="2016-10" db="EMBL/GenBank/DDBJ databases">
        <authorList>
            <person name="de Groot N.N."/>
        </authorList>
    </citation>
    <scope>NUCLEOTIDE SEQUENCE [LARGE SCALE GENOMIC DNA]</scope>
    <source>
        <strain evidence="2 3">CGMCC 1.3442</strain>
    </source>
</reference>
<keyword evidence="3" id="KW-1185">Reference proteome</keyword>
<keyword evidence="1" id="KW-0812">Transmembrane</keyword>
<accession>A0A1H0EW96</accession>
<evidence type="ECO:0000256" key="1">
    <source>
        <dbReference type="SAM" id="Phobius"/>
    </source>
</evidence>
<dbReference type="OrthoDB" id="2954878at2"/>
<evidence type="ECO:0000313" key="3">
    <source>
        <dbReference type="Proteomes" id="UP000199334"/>
    </source>
</evidence>
<proteinExistence type="predicted"/>
<organism evidence="2 3">
    <name type="scientific">Tenuibacillus multivorans</name>
    <dbReference type="NCBI Taxonomy" id="237069"/>
    <lineage>
        <taxon>Bacteria</taxon>
        <taxon>Bacillati</taxon>
        <taxon>Bacillota</taxon>
        <taxon>Bacilli</taxon>
        <taxon>Bacillales</taxon>
        <taxon>Bacillaceae</taxon>
        <taxon>Tenuibacillus</taxon>
    </lineage>
</organism>